<dbReference type="InterPro" id="IPR023997">
    <property type="entry name" value="TonB-dep_OMP_SusC/RagA_CS"/>
</dbReference>
<dbReference type="InterPro" id="IPR012910">
    <property type="entry name" value="Plug_dom"/>
</dbReference>
<evidence type="ECO:0000256" key="5">
    <source>
        <dbReference type="ARBA" id="ARBA00022729"/>
    </source>
</evidence>
<evidence type="ECO:0000256" key="3">
    <source>
        <dbReference type="ARBA" id="ARBA00022452"/>
    </source>
</evidence>
<proteinExistence type="inferred from homology"/>
<evidence type="ECO:0000259" key="9">
    <source>
        <dbReference type="Pfam" id="PF07715"/>
    </source>
</evidence>
<dbReference type="InterPro" id="IPR036942">
    <property type="entry name" value="Beta-barrel_TonB_sf"/>
</dbReference>
<dbReference type="Gene3D" id="2.40.170.20">
    <property type="entry name" value="TonB-dependent receptor, beta-barrel domain"/>
    <property type="match status" value="1"/>
</dbReference>
<evidence type="ECO:0000256" key="1">
    <source>
        <dbReference type="ARBA" id="ARBA00004571"/>
    </source>
</evidence>
<evidence type="ECO:0000256" key="2">
    <source>
        <dbReference type="ARBA" id="ARBA00022448"/>
    </source>
</evidence>
<evidence type="ECO:0000256" key="4">
    <source>
        <dbReference type="ARBA" id="ARBA00022692"/>
    </source>
</evidence>
<organism evidence="11 12">
    <name type="scientific">Parabacteroides acidifaciens</name>
    <dbReference type="NCBI Taxonomy" id="2290935"/>
    <lineage>
        <taxon>Bacteria</taxon>
        <taxon>Pseudomonadati</taxon>
        <taxon>Bacteroidota</taxon>
        <taxon>Bacteroidia</taxon>
        <taxon>Bacteroidales</taxon>
        <taxon>Tannerellaceae</taxon>
        <taxon>Parabacteroides</taxon>
    </lineage>
</organism>
<dbReference type="SUPFAM" id="SSF49464">
    <property type="entry name" value="Carboxypeptidase regulatory domain-like"/>
    <property type="match status" value="1"/>
</dbReference>
<dbReference type="EMBL" id="JACRTI010000077">
    <property type="protein sequence ID" value="MBC8603740.1"/>
    <property type="molecule type" value="Genomic_DNA"/>
</dbReference>
<comment type="caution">
    <text evidence="11">The sequence shown here is derived from an EMBL/GenBank/DDBJ whole genome shotgun (WGS) entry which is preliminary data.</text>
</comment>
<dbReference type="NCBIfam" id="TIGR04056">
    <property type="entry name" value="OMP_RagA_SusC"/>
    <property type="match status" value="1"/>
</dbReference>
<protein>
    <submittedName>
        <fullName evidence="11">TonB-dependent receptor</fullName>
    </submittedName>
</protein>
<dbReference type="Gene3D" id="2.170.130.10">
    <property type="entry name" value="TonB-dependent receptor, plug domain"/>
    <property type="match status" value="1"/>
</dbReference>
<comment type="subcellular location">
    <subcellularLocation>
        <location evidence="1 8">Cell outer membrane</location>
        <topology evidence="1 8">Multi-pass membrane protein</topology>
    </subcellularLocation>
</comment>
<dbReference type="EMBL" id="QREV01000077">
    <property type="protein sequence ID" value="RDU47529.1"/>
    <property type="molecule type" value="Genomic_DNA"/>
</dbReference>
<evidence type="ECO:0000313" key="11">
    <source>
        <dbReference type="EMBL" id="RDU47529.1"/>
    </source>
</evidence>
<comment type="similarity">
    <text evidence="8">Belongs to the TonB-dependent receptor family.</text>
</comment>
<sequence length="985" mass="109444">MVKKLIYVLLFFLVSISMVVAQTMKVRGVVTSEDDGEPVIGASVIIKGTTTGVVTDFNGVFEIDVPSSKKTLVISFMGMEPVEIAAQPNLKVVMKPDSKLLDEVVVVGYGTAKKAGSIVGSVALVTNEKIANRPSANVADALQGQVSGLQVFTSSGEPSAGVSMRLRGVNSINASNTPLFILDGSPVSSDVFNTLNSSDVESISVLKDASSTAIYGSRAANGVVYITTKRGRGSKPTVTLKGQYGFSQLAQNKLSPMNAEQYLNFQEIIDPSLKNNATFQADKEYTLKHGIDTDWLDYVANNNAPTYQIDLSISGVTNTTNYYISASHLDQDGVMPRSGTKRESFRTNIDTKLNEWLKVGANVGLSYQDYQNTASTTNSWYNPVNFAKWARPDMSPYEIIDNPDGSISYGKRLNYIPKGGLYNPLYLLENQIDERTKVSLNGNTFIQLNPVEGLTVRAAQAVDAYDFRYTGKELPMADRNNNSGNVREQFSRYSQFTFTNTVEYKFKVAEDHHFTTLIGQEAILSHQKGFASNTKGHSDPRLMLITAGPVVEAPTAMSNWDDTYNSFFANVNYDYDERYFFDGSIRTDGSSLFGRNNRYAVFFALGGMWNLKNEEFLKDVSFLDDLRLKVNYGTVGNSGIDSYLSLGLVGNGVYNGETSFGLTRPSNDDLTWEVLKSTNVGVSTRLFNRLSVEVEFYNKLTTNMLMSIPYSYTTGFGSGWGNVGSMRNRGIDIDVKYDLITNKDLQWSVGANVNYNKNTITELFGGRDEYIVANTGIKYQKGGTYGELYYVKWAGVDPEDGYQMWYDLDGNKTKTYSDSYAQFTGKQRYAPWSGGFNTQFSWKNFSLSADFSWVLGKYTINNDRYFFENPNFAGSMNQSTALLNMWTEPGQITNIARPESSLQFDSHLIENASFLRLKNLSVGYTIPKNIVSKTKILSNIRLFAIARNLFTVTKYTGYDPEVDSNLQLGNYPNTRQFSFGGEITF</sequence>
<dbReference type="InterPro" id="IPR039426">
    <property type="entry name" value="TonB-dep_rcpt-like"/>
</dbReference>
<keyword evidence="2 8" id="KW-0813">Transport</keyword>
<keyword evidence="5" id="KW-0732">Signal</keyword>
<evidence type="ECO:0000256" key="8">
    <source>
        <dbReference type="PROSITE-ProRule" id="PRU01360"/>
    </source>
</evidence>
<dbReference type="NCBIfam" id="TIGR04057">
    <property type="entry name" value="SusC_RagA_signa"/>
    <property type="match status" value="1"/>
</dbReference>
<keyword evidence="6 8" id="KW-0472">Membrane</keyword>
<reference evidence="10 13" key="2">
    <citation type="submission" date="2020-08" db="EMBL/GenBank/DDBJ databases">
        <title>Genome public.</title>
        <authorList>
            <person name="Liu C."/>
            <person name="Sun Q."/>
        </authorList>
    </citation>
    <scope>NUCLEOTIDE SEQUENCE [LARGE SCALE GENOMIC DNA]</scope>
    <source>
        <strain evidence="10 13">426_9</strain>
    </source>
</reference>
<evidence type="ECO:0000256" key="7">
    <source>
        <dbReference type="ARBA" id="ARBA00023237"/>
    </source>
</evidence>
<evidence type="ECO:0000313" key="12">
    <source>
        <dbReference type="Proteomes" id="UP000256321"/>
    </source>
</evidence>
<dbReference type="RefSeq" id="WP_115501239.1">
    <property type="nucleotide sequence ID" value="NZ_JACRTI010000077.1"/>
</dbReference>
<keyword evidence="7 8" id="KW-0998">Cell outer membrane</keyword>
<dbReference type="GO" id="GO:0009279">
    <property type="term" value="C:cell outer membrane"/>
    <property type="evidence" value="ECO:0007669"/>
    <property type="project" value="UniProtKB-SubCell"/>
</dbReference>
<dbReference type="Proteomes" id="UP000256321">
    <property type="component" value="Unassembled WGS sequence"/>
</dbReference>
<dbReference type="PANTHER" id="PTHR30069">
    <property type="entry name" value="TONB-DEPENDENT OUTER MEMBRANE RECEPTOR"/>
    <property type="match status" value="1"/>
</dbReference>
<keyword evidence="11" id="KW-0675">Receptor</keyword>
<evidence type="ECO:0000313" key="13">
    <source>
        <dbReference type="Proteomes" id="UP000629596"/>
    </source>
</evidence>
<dbReference type="GO" id="GO:0044718">
    <property type="term" value="P:siderophore transmembrane transport"/>
    <property type="evidence" value="ECO:0007669"/>
    <property type="project" value="TreeGrafter"/>
</dbReference>
<feature type="domain" description="TonB-dependent receptor plug" evidence="9">
    <location>
        <begin position="118"/>
        <end position="223"/>
    </location>
</feature>
<dbReference type="Gene3D" id="2.60.40.1120">
    <property type="entry name" value="Carboxypeptidase-like, regulatory domain"/>
    <property type="match status" value="1"/>
</dbReference>
<dbReference type="InterPro" id="IPR037066">
    <property type="entry name" value="Plug_dom_sf"/>
</dbReference>
<dbReference type="InterPro" id="IPR008969">
    <property type="entry name" value="CarboxyPept-like_regulatory"/>
</dbReference>
<reference evidence="11 12" key="1">
    <citation type="submission" date="2018-07" db="EMBL/GenBank/DDBJ databases">
        <title>Parabacteroides acidifaciens nov. sp., isolated from human feces.</title>
        <authorList>
            <person name="Wang Y.J."/>
        </authorList>
    </citation>
    <scope>NUCLEOTIDE SEQUENCE [LARGE SCALE GENOMIC DNA]</scope>
    <source>
        <strain evidence="11 12">426-9</strain>
    </source>
</reference>
<dbReference type="PROSITE" id="PS52016">
    <property type="entry name" value="TONB_DEPENDENT_REC_3"/>
    <property type="match status" value="1"/>
</dbReference>
<keyword evidence="13" id="KW-1185">Reference proteome</keyword>
<evidence type="ECO:0000313" key="10">
    <source>
        <dbReference type="EMBL" id="MBC8603740.1"/>
    </source>
</evidence>
<dbReference type="PANTHER" id="PTHR30069:SF29">
    <property type="entry name" value="HEMOGLOBIN AND HEMOGLOBIN-HAPTOGLOBIN-BINDING PROTEIN 1-RELATED"/>
    <property type="match status" value="1"/>
</dbReference>
<dbReference type="Proteomes" id="UP000629596">
    <property type="component" value="Unassembled WGS sequence"/>
</dbReference>
<keyword evidence="3 8" id="KW-1134">Transmembrane beta strand</keyword>
<gene>
    <name evidence="11" type="ORF">DWU89_19170</name>
    <name evidence="10" type="ORF">H8784_18690</name>
</gene>
<dbReference type="AlphaFoldDB" id="A0A3D8H964"/>
<accession>A0A3D8H964</accession>
<evidence type="ECO:0000256" key="6">
    <source>
        <dbReference type="ARBA" id="ARBA00023136"/>
    </source>
</evidence>
<dbReference type="Pfam" id="PF13715">
    <property type="entry name" value="CarbopepD_reg_2"/>
    <property type="match status" value="1"/>
</dbReference>
<dbReference type="InterPro" id="IPR023996">
    <property type="entry name" value="TonB-dep_OMP_SusC/RagA"/>
</dbReference>
<dbReference type="SUPFAM" id="SSF56935">
    <property type="entry name" value="Porins"/>
    <property type="match status" value="1"/>
</dbReference>
<dbReference type="Pfam" id="PF07715">
    <property type="entry name" value="Plug"/>
    <property type="match status" value="1"/>
</dbReference>
<keyword evidence="4 8" id="KW-0812">Transmembrane</keyword>
<dbReference type="GO" id="GO:0015344">
    <property type="term" value="F:siderophore uptake transmembrane transporter activity"/>
    <property type="evidence" value="ECO:0007669"/>
    <property type="project" value="TreeGrafter"/>
</dbReference>
<name>A0A3D8H964_9BACT</name>